<dbReference type="AlphaFoldDB" id="A0A1E5VH94"/>
<reference evidence="1 2" key="1">
    <citation type="submission" date="2016-09" db="EMBL/GenBank/DDBJ databases">
        <title>The draft genome of Dichanthelium oligosanthes: A C3 panicoid grass species.</title>
        <authorList>
            <person name="Studer A.J."/>
            <person name="Schnable J.C."/>
            <person name="Brutnell T.P."/>
        </authorList>
    </citation>
    <scope>NUCLEOTIDE SEQUENCE [LARGE SCALE GENOMIC DNA]</scope>
    <source>
        <strain evidence="2">cv. Kellogg 1175</strain>
        <tissue evidence="1">Leaf</tissue>
    </source>
</reference>
<comment type="caution">
    <text evidence="1">The sequence shown here is derived from an EMBL/GenBank/DDBJ whole genome shotgun (WGS) entry which is preliminary data.</text>
</comment>
<organism evidence="1 2">
    <name type="scientific">Dichanthelium oligosanthes</name>
    <dbReference type="NCBI Taxonomy" id="888268"/>
    <lineage>
        <taxon>Eukaryota</taxon>
        <taxon>Viridiplantae</taxon>
        <taxon>Streptophyta</taxon>
        <taxon>Embryophyta</taxon>
        <taxon>Tracheophyta</taxon>
        <taxon>Spermatophyta</taxon>
        <taxon>Magnoliopsida</taxon>
        <taxon>Liliopsida</taxon>
        <taxon>Poales</taxon>
        <taxon>Poaceae</taxon>
        <taxon>PACMAD clade</taxon>
        <taxon>Panicoideae</taxon>
        <taxon>Panicodae</taxon>
        <taxon>Paniceae</taxon>
        <taxon>Dichantheliinae</taxon>
        <taxon>Dichanthelium</taxon>
    </lineage>
</organism>
<proteinExistence type="predicted"/>
<dbReference type="EMBL" id="LWDX02039562">
    <property type="protein sequence ID" value="OEL24508.1"/>
    <property type="molecule type" value="Genomic_DNA"/>
</dbReference>
<sequence>LKRELGSAFYKIGIHQIAKALQAIIGPVTGLPELPRSPPDEQCALRFLGDPILLPKSNGALDGDSICKGGKMIATVNSQVPFECSRLK</sequence>
<feature type="non-terminal residue" evidence="1">
    <location>
        <position position="1"/>
    </location>
</feature>
<evidence type="ECO:0000313" key="1">
    <source>
        <dbReference type="EMBL" id="OEL24508.1"/>
    </source>
</evidence>
<protein>
    <submittedName>
        <fullName evidence="1">Uncharacterized protein</fullName>
    </submittedName>
</protein>
<dbReference type="Proteomes" id="UP000095767">
    <property type="component" value="Unassembled WGS sequence"/>
</dbReference>
<accession>A0A1E5VH94</accession>
<gene>
    <name evidence="1" type="ORF">BAE44_0014473</name>
</gene>
<name>A0A1E5VH94_9POAL</name>
<keyword evidence="2" id="KW-1185">Reference proteome</keyword>
<evidence type="ECO:0000313" key="2">
    <source>
        <dbReference type="Proteomes" id="UP000095767"/>
    </source>
</evidence>